<accession>A0A814BY60</accession>
<dbReference type="EMBL" id="CAJNOR010000515">
    <property type="protein sequence ID" value="CAF0936431.1"/>
    <property type="molecule type" value="Genomic_DNA"/>
</dbReference>
<reference evidence="4" key="1">
    <citation type="submission" date="2021-02" db="EMBL/GenBank/DDBJ databases">
        <authorList>
            <person name="Nowell W R."/>
        </authorList>
    </citation>
    <scope>NUCLEOTIDE SEQUENCE</scope>
</reference>
<keyword evidence="2" id="KW-0732">Signal</keyword>
<keyword evidence="5" id="KW-1185">Reference proteome</keyword>
<dbReference type="Proteomes" id="UP000663852">
    <property type="component" value="Unassembled WGS sequence"/>
</dbReference>
<dbReference type="Proteomes" id="UP000663828">
    <property type="component" value="Unassembled WGS sequence"/>
</dbReference>
<dbReference type="EMBL" id="CAJNOJ010000039">
    <property type="protein sequence ID" value="CAF0925214.1"/>
    <property type="molecule type" value="Genomic_DNA"/>
</dbReference>
<gene>
    <name evidence="3" type="ORF">EDS130_LOCUS10987</name>
    <name evidence="4" type="ORF">XAT740_LOCUS9870</name>
</gene>
<feature type="signal peptide" evidence="2">
    <location>
        <begin position="1"/>
        <end position="16"/>
    </location>
</feature>
<feature type="coiled-coil region" evidence="1">
    <location>
        <begin position="165"/>
        <end position="192"/>
    </location>
</feature>
<evidence type="ECO:0000313" key="4">
    <source>
        <dbReference type="EMBL" id="CAF0936431.1"/>
    </source>
</evidence>
<organism evidence="4 5">
    <name type="scientific">Adineta ricciae</name>
    <name type="common">Rotifer</name>
    <dbReference type="NCBI Taxonomy" id="249248"/>
    <lineage>
        <taxon>Eukaryota</taxon>
        <taxon>Metazoa</taxon>
        <taxon>Spiralia</taxon>
        <taxon>Gnathifera</taxon>
        <taxon>Rotifera</taxon>
        <taxon>Eurotatoria</taxon>
        <taxon>Bdelloidea</taxon>
        <taxon>Adinetida</taxon>
        <taxon>Adinetidae</taxon>
        <taxon>Adineta</taxon>
    </lineage>
</organism>
<sequence>MRSLVLVLFLIGSAHGLFGTITNVINTVGNTVQSAANQIGQTVSNLWNGATNQVGTVVGNVVDSAGNIYGQLVNTANGVQFAANFLWDNVFGPAYDLMIEGGQLFLDDKFGNIVSTIGRRSIVAENILSEKFAELTARFKSNIHQLFNDLFQMEKEALIALQKGEKQLEQSIRAFYARMAEVENQIKQWAAETKYELQTHALTVQGDWVHILNQYSQNIDLSAQTLTQMFQRLAQDLMKNLLEVALSAVPNALAIVDNLKQQGLLSFYNH</sequence>
<dbReference type="AlphaFoldDB" id="A0A814BY60"/>
<evidence type="ECO:0000313" key="5">
    <source>
        <dbReference type="Proteomes" id="UP000663828"/>
    </source>
</evidence>
<protein>
    <submittedName>
        <fullName evidence="4">Uncharacterized protein</fullName>
    </submittedName>
</protein>
<evidence type="ECO:0000313" key="3">
    <source>
        <dbReference type="EMBL" id="CAF0925214.1"/>
    </source>
</evidence>
<dbReference type="OrthoDB" id="10000040at2759"/>
<evidence type="ECO:0000256" key="2">
    <source>
        <dbReference type="SAM" id="SignalP"/>
    </source>
</evidence>
<dbReference type="Gene3D" id="1.20.120.20">
    <property type="entry name" value="Apolipoprotein"/>
    <property type="match status" value="1"/>
</dbReference>
<comment type="caution">
    <text evidence="4">The sequence shown here is derived from an EMBL/GenBank/DDBJ whole genome shotgun (WGS) entry which is preliminary data.</text>
</comment>
<proteinExistence type="predicted"/>
<evidence type="ECO:0000256" key="1">
    <source>
        <dbReference type="SAM" id="Coils"/>
    </source>
</evidence>
<keyword evidence="1" id="KW-0175">Coiled coil</keyword>
<name>A0A814BY60_ADIRI</name>
<feature type="chain" id="PRO_5036224005" evidence="2">
    <location>
        <begin position="17"/>
        <end position="270"/>
    </location>
</feature>